<keyword evidence="1" id="KW-0812">Transmembrane</keyword>
<evidence type="ECO:0000256" key="1">
    <source>
        <dbReference type="SAM" id="Phobius"/>
    </source>
</evidence>
<protein>
    <submittedName>
        <fullName evidence="3">DUF4328 domain-containing protein</fullName>
    </submittedName>
</protein>
<feature type="transmembrane region" description="Helical" evidence="1">
    <location>
        <begin position="140"/>
        <end position="157"/>
    </location>
</feature>
<feature type="domain" description="DUF4328" evidence="2">
    <location>
        <begin position="67"/>
        <end position="202"/>
    </location>
</feature>
<feature type="transmembrane region" description="Helical" evidence="1">
    <location>
        <begin position="109"/>
        <end position="128"/>
    </location>
</feature>
<accession>A0ABW2Y2U9</accession>
<feature type="transmembrane region" description="Helical" evidence="1">
    <location>
        <begin position="20"/>
        <end position="40"/>
    </location>
</feature>
<dbReference type="Proteomes" id="UP001597063">
    <property type="component" value="Unassembled WGS sequence"/>
</dbReference>
<dbReference type="Pfam" id="PF14219">
    <property type="entry name" value="DUF4328"/>
    <property type="match status" value="1"/>
</dbReference>
<evidence type="ECO:0000259" key="2">
    <source>
        <dbReference type="Pfam" id="PF14219"/>
    </source>
</evidence>
<evidence type="ECO:0000313" key="3">
    <source>
        <dbReference type="EMBL" id="MFD0691687.1"/>
    </source>
</evidence>
<feature type="transmembrane region" description="Helical" evidence="1">
    <location>
        <begin position="68"/>
        <end position="89"/>
    </location>
</feature>
<organism evidence="3 4">
    <name type="scientific">Actinomadura fibrosa</name>
    <dbReference type="NCBI Taxonomy" id="111802"/>
    <lineage>
        <taxon>Bacteria</taxon>
        <taxon>Bacillati</taxon>
        <taxon>Actinomycetota</taxon>
        <taxon>Actinomycetes</taxon>
        <taxon>Streptosporangiales</taxon>
        <taxon>Thermomonosporaceae</taxon>
        <taxon>Actinomadura</taxon>
    </lineage>
</organism>
<keyword evidence="4" id="KW-1185">Reference proteome</keyword>
<name>A0ABW2Y2U9_9ACTN</name>
<gene>
    <name evidence="3" type="ORF">ACFQZM_44860</name>
</gene>
<reference evidence="4" key="1">
    <citation type="journal article" date="2019" name="Int. J. Syst. Evol. Microbiol.">
        <title>The Global Catalogue of Microorganisms (GCM) 10K type strain sequencing project: providing services to taxonomists for standard genome sequencing and annotation.</title>
        <authorList>
            <consortium name="The Broad Institute Genomics Platform"/>
            <consortium name="The Broad Institute Genome Sequencing Center for Infectious Disease"/>
            <person name="Wu L."/>
            <person name="Ma J."/>
        </authorList>
    </citation>
    <scope>NUCLEOTIDE SEQUENCE [LARGE SCALE GENOMIC DNA]</scope>
    <source>
        <strain evidence="4">JCM 9371</strain>
    </source>
</reference>
<evidence type="ECO:0000313" key="4">
    <source>
        <dbReference type="Proteomes" id="UP001597063"/>
    </source>
</evidence>
<dbReference type="RefSeq" id="WP_131763397.1">
    <property type="nucleotide sequence ID" value="NZ_CAACUY010000331.1"/>
</dbReference>
<dbReference type="EMBL" id="JBHTGP010000032">
    <property type="protein sequence ID" value="MFD0691687.1"/>
    <property type="molecule type" value="Genomic_DNA"/>
</dbReference>
<proteinExistence type="predicted"/>
<keyword evidence="1" id="KW-0472">Membrane</keyword>
<comment type="caution">
    <text evidence="3">The sequence shown here is derived from an EMBL/GenBank/DDBJ whole genome shotgun (WGS) entry which is preliminary data.</text>
</comment>
<feature type="transmembrane region" description="Helical" evidence="1">
    <location>
        <begin position="177"/>
        <end position="199"/>
    </location>
</feature>
<keyword evidence="1" id="KW-1133">Transmembrane helix</keyword>
<dbReference type="InterPro" id="IPR025565">
    <property type="entry name" value="DUF4328"/>
</dbReference>
<sequence length="222" mass="24288">MTSPAVPPAVPVAHGPVKPVRAFAITVMAALGFSALLLLVEEMVDLWALSLAGGTSQRFHTLMNLHDAMLLFIAVGFLGSAVSMMAWMWRSRSNAQTINDTPHQWGRPWIIIGWLVPLLNLVVPRRIVGDIWTAVAPGRRPVLVNVWWVLWLVYFVSDTVVDRFGDGTTRDSLRAQLQGYAVTTPIGIAAAALAIVMIWRISRLQEEHATRIAQAIAAPAPA</sequence>